<protein>
    <submittedName>
        <fullName evidence="1">Coatomer WD associated region-domain-containing protein</fullName>
    </submittedName>
</protein>
<dbReference type="EMBL" id="MU971335">
    <property type="protein sequence ID" value="KAK9241225.1"/>
    <property type="molecule type" value="Genomic_DNA"/>
</dbReference>
<comment type="caution">
    <text evidence="1">The sequence shown here is derived from an EMBL/GenBank/DDBJ whole genome shotgun (WGS) entry which is preliminary data.</text>
</comment>
<evidence type="ECO:0000313" key="2">
    <source>
        <dbReference type="Proteomes" id="UP001433508"/>
    </source>
</evidence>
<accession>A0ACC3TC64</accession>
<gene>
    <name evidence="1" type="ORF">V1525DRAFT_392488</name>
</gene>
<keyword evidence="2" id="KW-1185">Reference proteome</keyword>
<dbReference type="Proteomes" id="UP001433508">
    <property type="component" value="Unassembled WGS sequence"/>
</dbReference>
<organism evidence="1 2">
    <name type="scientific">Lipomyces kononenkoae</name>
    <name type="common">Yeast</name>
    <dbReference type="NCBI Taxonomy" id="34357"/>
    <lineage>
        <taxon>Eukaryota</taxon>
        <taxon>Fungi</taxon>
        <taxon>Dikarya</taxon>
        <taxon>Ascomycota</taxon>
        <taxon>Saccharomycotina</taxon>
        <taxon>Lipomycetes</taxon>
        <taxon>Lipomycetales</taxon>
        <taxon>Lipomycetaceae</taxon>
        <taxon>Lipomyces</taxon>
    </lineage>
</organism>
<name>A0ACC3TC64_LIPKO</name>
<proteinExistence type="predicted"/>
<sequence>MQMLTKFESKSSRAKGVAFHPKRPWILVSLYSSTIQLWDYRMGTLIDRFEEHDGPVRGIDFHNTQPLFVSGADDYKIKVWSLQTRRCLFTLTGHLDYLRTVFFHHELPWIISASDDQTIRIWNWQNRSQIACLTGHNHYAMCAQFHPKEDLIVSASLDQTVRVWDISGLRKKHSAPTTMTFEDQISRVNANQGDMFGNNDAVVKYVLEGHDRGVNWVAFHPTMPLIISASDDRMVKLWRMSETKAWEVDTCRGHFNNVICCLFHPHQDLIISVGEDKTIRTWDLNKRTSVQSFRRESDRFWAIAAHPEINLFAAGHDSGVMVFKLERERPASTVYQNVLFYVNKEKQVRAYDFSKDSESLPLLSLKKLGSPWTPPRSLSYNPAERAILVTSPTDNGIYELIRLPRDATGAIEPTDTKRGPGNSAVFIARNRFAVFTKSSQTIEVKDLTNATTKTIRTPTAINDIHYGGTGCLLLFAPSSVILYDIHQNKIITELSASGVKYAAWSNDGMHVALLGKHTITIATKNLETVCSLHETIRIKSATWNELGVLIYSTLNHIKYTLLNGDNGIIRTLESTLYLANIKGPIVYCLDRSGKVLKLTIDPTEFRFKKALINKNYEEMLRIIKTSNLVGQSIISYLQKKGFPEIALQFVQDPQTSFDLAIECGNLAVADEMATQLDRPKLWTKLGSVALEQGNHEIVEKVYHKLRSAEKVSFLYLITGNMNKLQRMAAVADKLGNYTAKFQTSLFLSDVEGRIQMLREIDMGALAYATAKSNGLEDLAQEILESSGISEEQISLPALGDPLATPKVLHNTYERNLTLKEAEPSYFEKVLLGQVEAMSLEDKTTTNGAAETEGFGSFAENELAEDDFAPKDNEGFDEDGGGWDIDEELLDVNEDVEAESEAAALSSAASGVSEADLWCRNSPVAADHVAAGSFSSAMQLLNRQVGIVDFGPLKPRFLEVYQASKAYLPANEGMPNVVTYIRRTKAETNPTKVLPVIARTLAQLTATDLQEAYKLVRTNHLDDAVDKFRGILYDVLVSAVTTKAEADEAAQLIEICREYILGLSIELERRALPETEVKRNLELAAYFTKAKLQPVHVHNALQVAMTQSFKHKNYASASRFATQYLDLVSSGPKAEQARKVKARADAAGTDAVKIEYDPYADFDICAGTHTPIYAGQPFVQDPFTKAKYVPDYKGKICAISRVSAVGAPASGLRLLP</sequence>
<reference evidence="2" key="1">
    <citation type="journal article" date="2024" name="Front. Bioeng. Biotechnol.">
        <title>Genome-scale model development and genomic sequencing of the oleaginous clade Lipomyces.</title>
        <authorList>
            <person name="Czajka J.J."/>
            <person name="Han Y."/>
            <person name="Kim J."/>
            <person name="Mondo S.J."/>
            <person name="Hofstad B.A."/>
            <person name="Robles A."/>
            <person name="Haridas S."/>
            <person name="Riley R."/>
            <person name="LaButti K."/>
            <person name="Pangilinan J."/>
            <person name="Andreopoulos W."/>
            <person name="Lipzen A."/>
            <person name="Yan J."/>
            <person name="Wang M."/>
            <person name="Ng V."/>
            <person name="Grigoriev I.V."/>
            <person name="Spatafora J.W."/>
            <person name="Magnuson J.K."/>
            <person name="Baker S.E."/>
            <person name="Pomraning K.R."/>
        </authorList>
    </citation>
    <scope>NUCLEOTIDE SEQUENCE [LARGE SCALE GENOMIC DNA]</scope>
    <source>
        <strain evidence="2">CBS 7786</strain>
    </source>
</reference>
<evidence type="ECO:0000313" key="1">
    <source>
        <dbReference type="EMBL" id="KAK9241225.1"/>
    </source>
</evidence>